<dbReference type="GO" id="GO:0051777">
    <property type="term" value="F:ent-kaurenoic acid monooxygenase activity"/>
    <property type="evidence" value="ECO:0007669"/>
    <property type="project" value="TreeGrafter"/>
</dbReference>
<evidence type="ECO:0000256" key="6">
    <source>
        <dbReference type="ARBA" id="ARBA00022723"/>
    </source>
</evidence>
<keyword evidence="7" id="KW-1133">Transmembrane helix</keyword>
<dbReference type="PANTHER" id="PTHR24286">
    <property type="entry name" value="CYTOCHROME P450 26"/>
    <property type="match status" value="1"/>
</dbReference>
<evidence type="ECO:0000256" key="4">
    <source>
        <dbReference type="ARBA" id="ARBA00022617"/>
    </source>
</evidence>
<evidence type="ECO:0000313" key="12">
    <source>
        <dbReference type="Proteomes" id="UP000593562"/>
    </source>
</evidence>
<evidence type="ECO:0000256" key="2">
    <source>
        <dbReference type="ARBA" id="ARBA00004167"/>
    </source>
</evidence>
<evidence type="ECO:0000256" key="8">
    <source>
        <dbReference type="ARBA" id="ARBA00023002"/>
    </source>
</evidence>
<dbReference type="SUPFAM" id="SSF48264">
    <property type="entry name" value="Cytochrome P450"/>
    <property type="match status" value="1"/>
</dbReference>
<gene>
    <name evidence="11" type="ORF">HS088_TW19G00316</name>
</gene>
<dbReference type="GO" id="GO:0016020">
    <property type="term" value="C:membrane"/>
    <property type="evidence" value="ECO:0007669"/>
    <property type="project" value="UniProtKB-SubCell"/>
</dbReference>
<dbReference type="GO" id="GO:0016132">
    <property type="term" value="P:brassinosteroid biosynthetic process"/>
    <property type="evidence" value="ECO:0007669"/>
    <property type="project" value="TreeGrafter"/>
</dbReference>
<reference evidence="11 12" key="1">
    <citation type="journal article" date="2020" name="Nat. Commun.">
        <title>Genome of Tripterygium wilfordii and identification of cytochrome P450 involved in triptolide biosynthesis.</title>
        <authorList>
            <person name="Tu L."/>
            <person name="Su P."/>
            <person name="Zhang Z."/>
            <person name="Gao L."/>
            <person name="Wang J."/>
            <person name="Hu T."/>
            <person name="Zhou J."/>
            <person name="Zhang Y."/>
            <person name="Zhao Y."/>
            <person name="Liu Y."/>
            <person name="Song Y."/>
            <person name="Tong Y."/>
            <person name="Lu Y."/>
            <person name="Yang J."/>
            <person name="Xu C."/>
            <person name="Jia M."/>
            <person name="Peters R.J."/>
            <person name="Huang L."/>
            <person name="Gao W."/>
        </authorList>
    </citation>
    <scope>NUCLEOTIDE SEQUENCE [LARGE SCALE GENOMIC DNA]</scope>
    <source>
        <strain evidence="12">cv. XIE 37</strain>
        <tissue evidence="11">Leaf</tissue>
    </source>
</reference>
<sequence>MAVVSLSSSAFELDNELPLNPTIRGYGRTGVYKTHILGKPLIMVTLPELNKAILTDDRNFALAYPGMLAILGKRSLLTVHGVEHKRLRRLTTAPINGNEALSMYVELIEDVVMTSFDEWASMNKPIELLVELKRASFKVLTYIFFGGRGYSSLQPLTQLFSDLFGGMFTRPINLPGFPYNKALKAI</sequence>
<dbReference type="GO" id="GO:0005506">
    <property type="term" value="F:iron ion binding"/>
    <property type="evidence" value="ECO:0007669"/>
    <property type="project" value="InterPro"/>
</dbReference>
<dbReference type="EMBL" id="JAAARO010000019">
    <property type="protein sequence ID" value="KAF5730721.1"/>
    <property type="molecule type" value="Genomic_DNA"/>
</dbReference>
<dbReference type="GO" id="GO:0016125">
    <property type="term" value="P:sterol metabolic process"/>
    <property type="evidence" value="ECO:0007669"/>
    <property type="project" value="TreeGrafter"/>
</dbReference>
<keyword evidence="4" id="KW-0349">Heme</keyword>
<evidence type="ECO:0000256" key="1">
    <source>
        <dbReference type="ARBA" id="ARBA00001971"/>
    </source>
</evidence>
<dbReference type="AlphaFoldDB" id="A0A7J7C978"/>
<comment type="similarity">
    <text evidence="3">Belongs to the cytochrome P450 family.</text>
</comment>
<dbReference type="GO" id="GO:0010268">
    <property type="term" value="P:brassinosteroid homeostasis"/>
    <property type="evidence" value="ECO:0007669"/>
    <property type="project" value="TreeGrafter"/>
</dbReference>
<evidence type="ECO:0000256" key="7">
    <source>
        <dbReference type="ARBA" id="ARBA00022989"/>
    </source>
</evidence>
<protein>
    <submittedName>
        <fullName evidence="11">Ent-kaurenoic acid hydroxylase 2</fullName>
    </submittedName>
</protein>
<keyword evidence="8" id="KW-0560">Oxidoreductase</keyword>
<proteinExistence type="inferred from homology"/>
<comment type="subcellular location">
    <subcellularLocation>
        <location evidence="2">Membrane</location>
        <topology evidence="2">Single-pass membrane protein</topology>
    </subcellularLocation>
</comment>
<evidence type="ECO:0000256" key="9">
    <source>
        <dbReference type="ARBA" id="ARBA00023004"/>
    </source>
</evidence>
<comment type="cofactor">
    <cofactor evidence="1">
        <name>heme</name>
        <dbReference type="ChEBI" id="CHEBI:30413"/>
    </cofactor>
</comment>
<keyword evidence="5" id="KW-0812">Transmembrane</keyword>
<keyword evidence="9" id="KW-0408">Iron</keyword>
<accession>A0A7J7C978</accession>
<name>A0A7J7C978_TRIWF</name>
<dbReference type="PANTHER" id="PTHR24286:SF199">
    <property type="entry name" value="CYTOCHROME P450 88D6"/>
    <property type="match status" value="1"/>
</dbReference>
<comment type="caution">
    <text evidence="11">The sequence shown here is derived from an EMBL/GenBank/DDBJ whole genome shotgun (WGS) entry which is preliminary data.</text>
</comment>
<dbReference type="Proteomes" id="UP000593562">
    <property type="component" value="Unassembled WGS sequence"/>
</dbReference>
<evidence type="ECO:0000256" key="10">
    <source>
        <dbReference type="ARBA" id="ARBA00023136"/>
    </source>
</evidence>
<evidence type="ECO:0000256" key="3">
    <source>
        <dbReference type="ARBA" id="ARBA00010617"/>
    </source>
</evidence>
<keyword evidence="10" id="KW-0472">Membrane</keyword>
<organism evidence="11 12">
    <name type="scientific">Tripterygium wilfordii</name>
    <name type="common">Thunder God vine</name>
    <dbReference type="NCBI Taxonomy" id="458696"/>
    <lineage>
        <taxon>Eukaryota</taxon>
        <taxon>Viridiplantae</taxon>
        <taxon>Streptophyta</taxon>
        <taxon>Embryophyta</taxon>
        <taxon>Tracheophyta</taxon>
        <taxon>Spermatophyta</taxon>
        <taxon>Magnoliopsida</taxon>
        <taxon>eudicotyledons</taxon>
        <taxon>Gunneridae</taxon>
        <taxon>Pentapetalae</taxon>
        <taxon>rosids</taxon>
        <taxon>fabids</taxon>
        <taxon>Celastrales</taxon>
        <taxon>Celastraceae</taxon>
        <taxon>Tripterygium</taxon>
    </lineage>
</organism>
<dbReference type="InParanoid" id="A0A7J7C978"/>
<evidence type="ECO:0000313" key="11">
    <source>
        <dbReference type="EMBL" id="KAF5730721.1"/>
    </source>
</evidence>
<dbReference type="GO" id="GO:0020037">
    <property type="term" value="F:heme binding"/>
    <property type="evidence" value="ECO:0007669"/>
    <property type="project" value="InterPro"/>
</dbReference>
<dbReference type="InterPro" id="IPR036396">
    <property type="entry name" value="Cyt_P450_sf"/>
</dbReference>
<dbReference type="GO" id="GO:0005783">
    <property type="term" value="C:endoplasmic reticulum"/>
    <property type="evidence" value="ECO:0007669"/>
    <property type="project" value="TreeGrafter"/>
</dbReference>
<keyword evidence="6" id="KW-0479">Metal-binding</keyword>
<keyword evidence="12" id="KW-1185">Reference proteome</keyword>
<dbReference type="Gene3D" id="1.10.630.10">
    <property type="entry name" value="Cytochrome P450"/>
    <property type="match status" value="1"/>
</dbReference>
<evidence type="ECO:0000256" key="5">
    <source>
        <dbReference type="ARBA" id="ARBA00022692"/>
    </source>
</evidence>